<proteinExistence type="predicted"/>
<name>A0A4R3LDG0_9BACL</name>
<keyword evidence="2" id="KW-1185">Reference proteome</keyword>
<evidence type="ECO:0000313" key="1">
    <source>
        <dbReference type="EMBL" id="TCS95516.1"/>
    </source>
</evidence>
<sequence length="81" mass="9411">MDQYNRMSTPEVDRFQELDVGAQLADIKLTIYQQSLMLTALIDLLVSKGYLQQEELSSLAKRLDHDLHVSLDDDYYEESDE</sequence>
<dbReference type="Proteomes" id="UP000294937">
    <property type="component" value="Unassembled WGS sequence"/>
</dbReference>
<reference evidence="1 2" key="1">
    <citation type="submission" date="2019-03" db="EMBL/GenBank/DDBJ databases">
        <title>Genomic Encyclopedia of Type Strains, Phase IV (KMG-IV): sequencing the most valuable type-strain genomes for metagenomic binning, comparative biology and taxonomic classification.</title>
        <authorList>
            <person name="Goeker M."/>
        </authorList>
    </citation>
    <scope>NUCLEOTIDE SEQUENCE [LARGE SCALE GENOMIC DNA]</scope>
    <source>
        <strain evidence="1 2">DSM 45707</strain>
    </source>
</reference>
<accession>A0A4R3LDG0</accession>
<comment type="caution">
    <text evidence="1">The sequence shown here is derived from an EMBL/GenBank/DDBJ whole genome shotgun (WGS) entry which is preliminary data.</text>
</comment>
<evidence type="ECO:0000313" key="2">
    <source>
        <dbReference type="Proteomes" id="UP000294937"/>
    </source>
</evidence>
<protein>
    <submittedName>
        <fullName evidence="1">Uncharacterized protein</fullName>
    </submittedName>
</protein>
<dbReference type="EMBL" id="SMAG01000002">
    <property type="protein sequence ID" value="TCS95516.1"/>
    <property type="molecule type" value="Genomic_DNA"/>
</dbReference>
<dbReference type="AlphaFoldDB" id="A0A4R3LDG0"/>
<gene>
    <name evidence="1" type="ORF">EDD58_10289</name>
</gene>
<dbReference type="RefSeq" id="WP_207903243.1">
    <property type="nucleotide sequence ID" value="NZ_SMAG01000002.1"/>
</dbReference>
<organism evidence="1 2">
    <name type="scientific">Hazenella coriacea</name>
    <dbReference type="NCBI Taxonomy" id="1179467"/>
    <lineage>
        <taxon>Bacteria</taxon>
        <taxon>Bacillati</taxon>
        <taxon>Bacillota</taxon>
        <taxon>Bacilli</taxon>
        <taxon>Bacillales</taxon>
        <taxon>Thermoactinomycetaceae</taxon>
        <taxon>Hazenella</taxon>
    </lineage>
</organism>